<keyword evidence="1" id="KW-0129">CBS domain</keyword>
<dbReference type="PROSITE" id="PS51371">
    <property type="entry name" value="CBS"/>
    <property type="match status" value="1"/>
</dbReference>
<dbReference type="SUPFAM" id="SSF54631">
    <property type="entry name" value="CBS-domain pair"/>
    <property type="match status" value="1"/>
</dbReference>
<evidence type="ECO:0000259" key="2">
    <source>
        <dbReference type="PROSITE" id="PS51371"/>
    </source>
</evidence>
<reference evidence="3" key="1">
    <citation type="submission" date="2021-04" db="EMBL/GenBank/DDBJ databases">
        <title>Complete Genome Sequences of Macrococcus spp. from dog and cattle.</title>
        <authorList>
            <person name="Schwendener S."/>
            <person name="Perreten V."/>
        </authorList>
    </citation>
    <scope>NUCLEOTIDE SEQUENCE</scope>
    <source>
        <strain evidence="3">Epi0143-OL</strain>
    </source>
</reference>
<dbReference type="InterPro" id="IPR000644">
    <property type="entry name" value="CBS_dom"/>
</dbReference>
<evidence type="ECO:0000256" key="1">
    <source>
        <dbReference type="PROSITE-ProRule" id="PRU00703"/>
    </source>
</evidence>
<proteinExistence type="predicted"/>
<sequence length="234" mass="27234">MNNFNQFIAEFNSLHKAMQKITGKEDDFGSLFHEMKETHSVIRRYKNQIDVARELRNLLVHNQTEAYNFAEPSNEFIKELKAIRIKLEKPETVSIFKKQVMTLDCNDSLTDALSLVKKYQVTQYPVFEDREFKGILSDNGITNWLSIVIVDEIVDLSEVKIADVLDKDEEFSSYIIVKNNLPLYEVEKKMLQRINERGHSNLVVLITPLGRLTKKEDIIGIITPWDMPHIVKHL</sequence>
<name>A0A9Q9BMK4_9STAP</name>
<gene>
    <name evidence="3" type="ORF">KFV11_00530</name>
</gene>
<dbReference type="Proteomes" id="UP001057381">
    <property type="component" value="Chromosome"/>
</dbReference>
<dbReference type="KEGG" id="mequ:KFV11_00530"/>
<dbReference type="InterPro" id="IPR046342">
    <property type="entry name" value="CBS_dom_sf"/>
</dbReference>
<dbReference type="Gene3D" id="3.10.580.10">
    <property type="entry name" value="CBS-domain"/>
    <property type="match status" value="1"/>
</dbReference>
<evidence type="ECO:0000313" key="4">
    <source>
        <dbReference type="Proteomes" id="UP001057381"/>
    </source>
</evidence>
<feature type="domain" description="CBS" evidence="2">
    <location>
        <begin position="96"/>
        <end position="156"/>
    </location>
</feature>
<evidence type="ECO:0000313" key="3">
    <source>
        <dbReference type="EMBL" id="UTH13895.1"/>
    </source>
</evidence>
<dbReference type="RefSeq" id="WP_254250035.1">
    <property type="nucleotide sequence ID" value="NZ_CP073809.1"/>
</dbReference>
<dbReference type="EMBL" id="CP073809">
    <property type="protein sequence ID" value="UTH13895.1"/>
    <property type="molecule type" value="Genomic_DNA"/>
</dbReference>
<protein>
    <submittedName>
        <fullName evidence="3">CBS domain-containing protein</fullName>
    </submittedName>
</protein>
<dbReference type="Pfam" id="PF00571">
    <property type="entry name" value="CBS"/>
    <property type="match status" value="1"/>
</dbReference>
<accession>A0A9Q9BMK4</accession>
<dbReference type="AlphaFoldDB" id="A0A9Q9BMK4"/>
<organism evidence="3 4">
    <name type="scientific">Macrococcus equipercicus</name>
    <dbReference type="NCBI Taxonomy" id="69967"/>
    <lineage>
        <taxon>Bacteria</taxon>
        <taxon>Bacillati</taxon>
        <taxon>Bacillota</taxon>
        <taxon>Bacilli</taxon>
        <taxon>Bacillales</taxon>
        <taxon>Staphylococcaceae</taxon>
        <taxon>Macrococcus</taxon>
    </lineage>
</organism>